<dbReference type="Pfam" id="PF12900">
    <property type="entry name" value="Pyridox_ox_2"/>
    <property type="match status" value="2"/>
</dbReference>
<dbReference type="Gene3D" id="2.30.110.10">
    <property type="entry name" value="Electron Transport, Fmn-binding Protein, Chain A"/>
    <property type="match status" value="1"/>
</dbReference>
<sequence length="256" mass="28589">MQPAELRRHNERGKYDADSISSVFSDTFMAHVSYIDDGLPQCLPMIALFRSEDEGEAVYLHGHPSSRLMELIRRNEAERRTSLEGGESMNEIKDDRIKVCITATKVDSLVLSSAPNGNTFNYRSAVVHGACSRVEDRNLKRDIMHAVTNHIVPVRWEDVNPVASFQISLVFVIRVEVQRGSLKMRTGIPGIQPRDPVKDGPDRDEPVWTGVVPLSEQLGEPVPSGLTNEAEVPEGLLTFIGDRNKRQNGYARSVAR</sequence>
<reference evidence="1 2" key="1">
    <citation type="submission" date="2017-10" db="EMBL/GenBank/DDBJ databases">
        <title>Comparative genomics in systemic dimorphic fungi from Ajellomycetaceae.</title>
        <authorList>
            <person name="Munoz J.F."/>
            <person name="Mcewen J.G."/>
            <person name="Clay O.K."/>
            <person name="Cuomo C.A."/>
        </authorList>
    </citation>
    <scope>NUCLEOTIDE SEQUENCE [LARGE SCALE GENOMIC DNA]</scope>
    <source>
        <strain evidence="1 2">UAMH5409</strain>
    </source>
</reference>
<dbReference type="Proteomes" id="UP000223968">
    <property type="component" value="Unassembled WGS sequence"/>
</dbReference>
<gene>
    <name evidence="1" type="ORF">AJ79_01069</name>
</gene>
<dbReference type="SUPFAM" id="SSF50475">
    <property type="entry name" value="FMN-binding split barrel"/>
    <property type="match status" value="1"/>
</dbReference>
<dbReference type="OrthoDB" id="444432at2759"/>
<dbReference type="InterPro" id="IPR024747">
    <property type="entry name" value="Pyridox_Oxase-rel"/>
</dbReference>
<accession>A0A2B7Y8P8</accession>
<dbReference type="STRING" id="1447875.A0A2B7Y8P8"/>
<dbReference type="PANTHER" id="PTHR34071">
    <property type="entry name" value="5-NITROIMIDAZOLE ANTIBIOTICS RESISTANCE PROTEIN, NIMA-FAMILY-RELATED PROTEIN-RELATED"/>
    <property type="match status" value="1"/>
</dbReference>
<evidence type="ECO:0000313" key="1">
    <source>
        <dbReference type="EMBL" id="PGH17469.1"/>
    </source>
</evidence>
<protein>
    <recommendedName>
        <fullName evidence="3">Flavin-nucleotide-binding protein</fullName>
    </recommendedName>
</protein>
<evidence type="ECO:0000313" key="2">
    <source>
        <dbReference type="Proteomes" id="UP000223968"/>
    </source>
</evidence>
<evidence type="ECO:0008006" key="3">
    <source>
        <dbReference type="Google" id="ProtNLM"/>
    </source>
</evidence>
<comment type="caution">
    <text evidence="1">The sequence shown here is derived from an EMBL/GenBank/DDBJ whole genome shotgun (WGS) entry which is preliminary data.</text>
</comment>
<keyword evidence="2" id="KW-1185">Reference proteome</keyword>
<dbReference type="PANTHER" id="PTHR34071:SF2">
    <property type="entry name" value="FLAVIN-NUCLEOTIDE-BINDING PROTEIN"/>
    <property type="match status" value="1"/>
</dbReference>
<name>A0A2B7Y8P8_9EURO</name>
<dbReference type="InterPro" id="IPR012349">
    <property type="entry name" value="Split_barrel_FMN-bd"/>
</dbReference>
<dbReference type="EMBL" id="PDNB01000010">
    <property type="protein sequence ID" value="PGH17469.1"/>
    <property type="molecule type" value="Genomic_DNA"/>
</dbReference>
<proteinExistence type="predicted"/>
<dbReference type="AlphaFoldDB" id="A0A2B7Y8P8"/>
<organism evidence="1 2">
    <name type="scientific">Helicocarpus griseus UAMH5409</name>
    <dbReference type="NCBI Taxonomy" id="1447875"/>
    <lineage>
        <taxon>Eukaryota</taxon>
        <taxon>Fungi</taxon>
        <taxon>Dikarya</taxon>
        <taxon>Ascomycota</taxon>
        <taxon>Pezizomycotina</taxon>
        <taxon>Eurotiomycetes</taxon>
        <taxon>Eurotiomycetidae</taxon>
        <taxon>Onygenales</taxon>
        <taxon>Ajellomycetaceae</taxon>
        <taxon>Helicocarpus</taxon>
    </lineage>
</organism>